<keyword evidence="5" id="KW-1185">Reference proteome</keyword>
<dbReference type="Gene3D" id="2.40.70.10">
    <property type="entry name" value="Acid Proteases"/>
    <property type="match status" value="1"/>
</dbReference>
<dbReference type="Proteomes" id="UP001152024">
    <property type="component" value="Unassembled WGS sequence"/>
</dbReference>
<dbReference type="Pfam" id="PF00026">
    <property type="entry name" value="Asp"/>
    <property type="match status" value="1"/>
</dbReference>
<keyword evidence="2" id="KW-0732">Signal</keyword>
<dbReference type="PROSITE" id="PS51767">
    <property type="entry name" value="PEPTIDASE_A1"/>
    <property type="match status" value="1"/>
</dbReference>
<comment type="caution">
    <text evidence="4">The sequence shown here is derived from an EMBL/GenBank/DDBJ whole genome shotgun (WGS) entry which is preliminary data.</text>
</comment>
<dbReference type="PANTHER" id="PTHR47966:SF2">
    <property type="entry name" value="ASPERGILLOPEPSIN-1-RELATED"/>
    <property type="match status" value="1"/>
</dbReference>
<dbReference type="SUPFAM" id="SSF50630">
    <property type="entry name" value="Acid proteases"/>
    <property type="match status" value="1"/>
</dbReference>
<feature type="domain" description="Peptidase A1" evidence="3">
    <location>
        <begin position="89"/>
        <end position="196"/>
    </location>
</feature>
<name>A0ABQ8RHL0_FUSEQ</name>
<dbReference type="EMBL" id="JAOQBH010000006">
    <property type="protein sequence ID" value="KAJ4135325.1"/>
    <property type="molecule type" value="Genomic_DNA"/>
</dbReference>
<reference evidence="4" key="1">
    <citation type="submission" date="2022-09" db="EMBL/GenBank/DDBJ databases">
        <title>Fusarium specimens isolated from Avocado Roots.</title>
        <authorList>
            <person name="Stajich J."/>
            <person name="Roper C."/>
            <person name="Heimlech-Rivalta G."/>
        </authorList>
    </citation>
    <scope>NUCLEOTIDE SEQUENCE</scope>
    <source>
        <strain evidence="4">CF00095</strain>
    </source>
</reference>
<organism evidence="4 5">
    <name type="scientific">Fusarium equiseti</name>
    <name type="common">Fusarium scirpi</name>
    <dbReference type="NCBI Taxonomy" id="61235"/>
    <lineage>
        <taxon>Eukaryota</taxon>
        <taxon>Fungi</taxon>
        <taxon>Dikarya</taxon>
        <taxon>Ascomycota</taxon>
        <taxon>Pezizomycotina</taxon>
        <taxon>Sordariomycetes</taxon>
        <taxon>Hypocreomycetidae</taxon>
        <taxon>Hypocreales</taxon>
        <taxon>Nectriaceae</taxon>
        <taxon>Fusarium</taxon>
        <taxon>Fusarium incarnatum-equiseti species complex</taxon>
    </lineage>
</organism>
<feature type="chain" id="PRO_5046183305" description="Peptidase A1 domain-containing protein" evidence="2">
    <location>
        <begin position="22"/>
        <end position="196"/>
    </location>
</feature>
<evidence type="ECO:0000313" key="5">
    <source>
        <dbReference type="Proteomes" id="UP001152024"/>
    </source>
</evidence>
<feature type="signal peptide" evidence="2">
    <location>
        <begin position="1"/>
        <end position="21"/>
    </location>
</feature>
<dbReference type="InterPro" id="IPR021109">
    <property type="entry name" value="Peptidase_aspartic_dom_sf"/>
</dbReference>
<dbReference type="PANTHER" id="PTHR47966">
    <property type="entry name" value="BETA-SITE APP-CLEAVING ENZYME, ISOFORM A-RELATED"/>
    <property type="match status" value="1"/>
</dbReference>
<evidence type="ECO:0000256" key="1">
    <source>
        <dbReference type="ARBA" id="ARBA00007447"/>
    </source>
</evidence>
<gene>
    <name evidence="4" type="ORF">NW768_004951</name>
</gene>
<evidence type="ECO:0000313" key="4">
    <source>
        <dbReference type="EMBL" id="KAJ4135325.1"/>
    </source>
</evidence>
<dbReference type="InterPro" id="IPR001461">
    <property type="entry name" value="Aspartic_peptidase_A1"/>
</dbReference>
<dbReference type="InterPro" id="IPR033121">
    <property type="entry name" value="PEPTIDASE_A1"/>
</dbReference>
<proteinExistence type="inferred from homology"/>
<protein>
    <recommendedName>
        <fullName evidence="3">Peptidase A1 domain-containing protein</fullName>
    </recommendedName>
</protein>
<evidence type="ECO:0000259" key="3">
    <source>
        <dbReference type="PROSITE" id="PS51767"/>
    </source>
</evidence>
<evidence type="ECO:0000256" key="2">
    <source>
        <dbReference type="SAM" id="SignalP"/>
    </source>
</evidence>
<comment type="similarity">
    <text evidence="1">Belongs to the peptidase A1 family.</text>
</comment>
<accession>A0ABQ8RHL0</accession>
<sequence length="196" mass="20926">MSLRLLQLSVATAALVTTANGLSMPRNPGAAFSVDAFTSSTLEELDFAAEMRRLEAKFPAASDDNTIEARSYKQAGSAKVKPSSAGMSFFVPTLIGNQTFNLIYDTGSADLWVYSNGSSPWQSLDHPTHVPTSSSEFLPNYTWAIHGVVFKDTVKAGSVVAHKQATQAALINPLDIATDGILGLAFSTINTVKPER</sequence>